<evidence type="ECO:0000256" key="2">
    <source>
        <dbReference type="ARBA" id="ARBA00022448"/>
    </source>
</evidence>
<dbReference type="GO" id="GO:0005886">
    <property type="term" value="C:plasma membrane"/>
    <property type="evidence" value="ECO:0007669"/>
    <property type="project" value="UniProtKB-SubCell"/>
</dbReference>
<keyword evidence="12" id="KW-0175">Coiled coil</keyword>
<feature type="transmembrane region" description="Helical" evidence="11">
    <location>
        <begin position="271"/>
        <end position="292"/>
    </location>
</feature>
<dbReference type="GO" id="GO:0015385">
    <property type="term" value="F:sodium:proton antiporter activity"/>
    <property type="evidence" value="ECO:0007669"/>
    <property type="project" value="InterPro"/>
</dbReference>
<evidence type="ECO:0000256" key="11">
    <source>
        <dbReference type="RuleBase" id="RU366002"/>
    </source>
</evidence>
<gene>
    <name evidence="14" type="primary">yjcE</name>
    <name evidence="14" type="ORF">Lfee_2607</name>
    <name evidence="15" type="ORF">NCTC12022_01541</name>
</gene>
<dbReference type="AlphaFoldDB" id="A0A0W0TH37"/>
<keyword evidence="11" id="KW-0997">Cell inner membrane</keyword>
<feature type="transmembrane region" description="Helical" evidence="11">
    <location>
        <begin position="353"/>
        <end position="374"/>
    </location>
</feature>
<comment type="subcellular location">
    <subcellularLocation>
        <location evidence="11">Cell inner membrane</location>
        <topology evidence="11">Multi-pass membrane protein</topology>
    </subcellularLocation>
    <subcellularLocation>
        <location evidence="1">Cell membrane</location>
        <topology evidence="1">Multi-pass membrane protein</topology>
    </subcellularLocation>
</comment>
<feature type="transmembrane region" description="Helical" evidence="11">
    <location>
        <begin position="183"/>
        <end position="205"/>
    </location>
</feature>
<keyword evidence="3 11" id="KW-0050">Antiport</keyword>
<dbReference type="NCBIfam" id="TIGR00831">
    <property type="entry name" value="a_cpa1"/>
    <property type="match status" value="1"/>
</dbReference>
<dbReference type="GO" id="GO:0015386">
    <property type="term" value="F:potassium:proton antiporter activity"/>
    <property type="evidence" value="ECO:0007669"/>
    <property type="project" value="TreeGrafter"/>
</dbReference>
<keyword evidence="10 11" id="KW-0739">Sodium transport</keyword>
<evidence type="ECO:0000256" key="1">
    <source>
        <dbReference type="ARBA" id="ARBA00004651"/>
    </source>
</evidence>
<comment type="similarity">
    <text evidence="11">Belongs to the monovalent cation:proton antiporter 1 (CPA1) transporter (TC 2.A.36) family.</text>
</comment>
<sequence>MENALVCLLLLFLLVISGVISRFTPSLPIPIVQIALGALVAIVFPDFHIGFNPELFMLLFIPPLLFNDSWRFPKREFLLNTRPIVMLSIGLVFFTVLGLGYLMHWLIPFLPLSASFILAAALSPTDAVALKSMTAKVQMPKRIMHILQGEALLNDASGLVSFKFAIAAMLTGVFSLGSATASLFLISLGGLGIGAILTYLFIALLGRLKLKSDHETTTENLLLLLLPFAAYLAAEKLGFSGVLAAVSAGFTIDKAGFLDRTMVSMRIEGRFVWGMLEITLNGIIFILLGIYLPNSLNLLANTDCTTGQYLMIVVFITLALISLRALWIYLTLPFEALIARRLHKPWHRPNLRIIAAISLGGVRGAIALAAILSLPEFMPDGMPFPARNLLIIVVVGVVLCSLLISSIILPLILPGLNALITHPTNDEEKEAILAAAEAGIRAIENRVQTLTNDMNEQDAAICMQVGGSLTAKLNQFIASNVGTETEKIMHVMALTFEEELRLAALEGARQELRLLRKQGKINNTTMMAIIAKLDLRQISLVGSQRNYELPKQSGHQSLTAEEMNQDHSVMVYD</sequence>
<keyword evidence="2 11" id="KW-0813">Transport</keyword>
<dbReference type="PANTHER" id="PTHR10110:SF86">
    <property type="entry name" value="SODIUM_HYDROGEN EXCHANGER 7"/>
    <property type="match status" value="1"/>
</dbReference>
<keyword evidence="16" id="KW-1185">Reference proteome</keyword>
<feature type="coiled-coil region" evidence="12">
    <location>
        <begin position="433"/>
        <end position="460"/>
    </location>
</feature>
<dbReference type="RefSeq" id="WP_064088321.1">
    <property type="nucleotide sequence ID" value="NZ_CAAAHT010000026.1"/>
</dbReference>
<name>A0A0W0TH37_9GAMM</name>
<evidence type="ECO:0000256" key="10">
    <source>
        <dbReference type="ARBA" id="ARBA00023201"/>
    </source>
</evidence>
<evidence type="ECO:0000256" key="5">
    <source>
        <dbReference type="ARBA" id="ARBA00022692"/>
    </source>
</evidence>
<dbReference type="EMBL" id="UASS01000012">
    <property type="protein sequence ID" value="SPX60805.1"/>
    <property type="molecule type" value="Genomic_DNA"/>
</dbReference>
<keyword evidence="4" id="KW-1003">Cell membrane</keyword>
<dbReference type="InterPro" id="IPR006153">
    <property type="entry name" value="Cation/H_exchanger_TM"/>
</dbReference>
<keyword evidence="6 11" id="KW-1133">Transmembrane helix</keyword>
<evidence type="ECO:0000256" key="12">
    <source>
        <dbReference type="SAM" id="Coils"/>
    </source>
</evidence>
<dbReference type="GO" id="GO:0051453">
    <property type="term" value="P:regulation of intracellular pH"/>
    <property type="evidence" value="ECO:0007669"/>
    <property type="project" value="TreeGrafter"/>
</dbReference>
<feature type="transmembrane region" description="Helical" evidence="11">
    <location>
        <begin position="84"/>
        <end position="103"/>
    </location>
</feature>
<dbReference type="OrthoDB" id="9774146at2"/>
<feature type="transmembrane region" description="Helical" evidence="11">
    <location>
        <begin position="389"/>
        <end position="413"/>
    </location>
</feature>
<comment type="function">
    <text evidence="11">Na(+)/H(+) antiporter that extrudes sodium in exchange for external protons.</text>
</comment>
<keyword evidence="8 11" id="KW-0406">Ion transport</keyword>
<keyword evidence="7 11" id="KW-0915">Sodium</keyword>
<evidence type="ECO:0000313" key="15">
    <source>
        <dbReference type="EMBL" id="SPX60805.1"/>
    </source>
</evidence>
<dbReference type="PATRIC" id="fig|453.4.peg.2858"/>
<dbReference type="InterPro" id="IPR018422">
    <property type="entry name" value="Cation/H_exchanger_CPA1"/>
</dbReference>
<evidence type="ECO:0000256" key="3">
    <source>
        <dbReference type="ARBA" id="ARBA00022449"/>
    </source>
</evidence>
<evidence type="ECO:0000313" key="17">
    <source>
        <dbReference type="Proteomes" id="UP000251942"/>
    </source>
</evidence>
<dbReference type="Proteomes" id="UP000054698">
    <property type="component" value="Unassembled WGS sequence"/>
</dbReference>
<dbReference type="GO" id="GO:0098719">
    <property type="term" value="P:sodium ion import across plasma membrane"/>
    <property type="evidence" value="ECO:0007669"/>
    <property type="project" value="TreeGrafter"/>
</dbReference>
<accession>A0A0W0TH37</accession>
<feature type="transmembrane region" description="Helical" evidence="11">
    <location>
        <begin position="31"/>
        <end position="51"/>
    </location>
</feature>
<keyword evidence="5 11" id="KW-0812">Transmembrane</keyword>
<evidence type="ECO:0000256" key="8">
    <source>
        <dbReference type="ARBA" id="ARBA00023065"/>
    </source>
</evidence>
<feature type="domain" description="Cation/H+ exchanger transmembrane" evidence="13">
    <location>
        <begin position="13"/>
        <end position="413"/>
    </location>
</feature>
<evidence type="ECO:0000256" key="7">
    <source>
        <dbReference type="ARBA" id="ARBA00023053"/>
    </source>
</evidence>
<dbReference type="Gene3D" id="6.10.140.1330">
    <property type="match status" value="1"/>
</dbReference>
<dbReference type="STRING" id="453.Lfee_2607"/>
<comment type="caution">
    <text evidence="11">Lacks conserved residue(s) required for the propagation of feature annotation.</text>
</comment>
<dbReference type="InterPro" id="IPR004705">
    <property type="entry name" value="Cation/H_exchanger_CPA1_bac"/>
</dbReference>
<keyword evidence="9 11" id="KW-0472">Membrane</keyword>
<feature type="transmembrane region" description="Helical" evidence="11">
    <location>
        <begin position="151"/>
        <end position="177"/>
    </location>
</feature>
<dbReference type="Pfam" id="PF00999">
    <property type="entry name" value="Na_H_Exchanger"/>
    <property type="match status" value="1"/>
</dbReference>
<reference evidence="14 16" key="1">
    <citation type="submission" date="2015-11" db="EMBL/GenBank/DDBJ databases">
        <title>Genomic analysis of 38 Legionella species identifies large and diverse effector repertoires.</title>
        <authorList>
            <person name="Burstein D."/>
            <person name="Amaro F."/>
            <person name="Zusman T."/>
            <person name="Lifshitz Z."/>
            <person name="Cohen O."/>
            <person name="Gilbert J.A."/>
            <person name="Pupko T."/>
            <person name="Shuman H.A."/>
            <person name="Segal G."/>
        </authorList>
    </citation>
    <scope>NUCLEOTIDE SEQUENCE [LARGE SCALE GENOMIC DNA]</scope>
    <source>
        <strain evidence="14 16">WO-44C</strain>
    </source>
</reference>
<evidence type="ECO:0000313" key="14">
    <source>
        <dbReference type="EMBL" id="KTC94943.1"/>
    </source>
</evidence>
<evidence type="ECO:0000256" key="4">
    <source>
        <dbReference type="ARBA" id="ARBA00022475"/>
    </source>
</evidence>
<evidence type="ECO:0000313" key="16">
    <source>
        <dbReference type="Proteomes" id="UP000054698"/>
    </source>
</evidence>
<dbReference type="Proteomes" id="UP000251942">
    <property type="component" value="Unassembled WGS sequence"/>
</dbReference>
<evidence type="ECO:0000259" key="13">
    <source>
        <dbReference type="Pfam" id="PF00999"/>
    </source>
</evidence>
<feature type="transmembrane region" description="Helical" evidence="11">
    <location>
        <begin position="312"/>
        <end position="332"/>
    </location>
</feature>
<dbReference type="EMBL" id="LNYB01000085">
    <property type="protein sequence ID" value="KTC94943.1"/>
    <property type="molecule type" value="Genomic_DNA"/>
</dbReference>
<protein>
    <submittedName>
        <fullName evidence="14">Cation/proton antiporter</fullName>
    </submittedName>
</protein>
<organism evidence="14 16">
    <name type="scientific">Legionella feeleii</name>
    <dbReference type="NCBI Taxonomy" id="453"/>
    <lineage>
        <taxon>Bacteria</taxon>
        <taxon>Pseudomonadati</taxon>
        <taxon>Pseudomonadota</taxon>
        <taxon>Gammaproteobacteria</taxon>
        <taxon>Legionellales</taxon>
        <taxon>Legionellaceae</taxon>
        <taxon>Legionella</taxon>
    </lineage>
</organism>
<evidence type="ECO:0000256" key="9">
    <source>
        <dbReference type="ARBA" id="ARBA00023136"/>
    </source>
</evidence>
<evidence type="ECO:0000256" key="6">
    <source>
        <dbReference type="ARBA" id="ARBA00022989"/>
    </source>
</evidence>
<proteinExistence type="inferred from homology"/>
<dbReference type="PANTHER" id="PTHR10110">
    <property type="entry name" value="SODIUM/HYDROGEN EXCHANGER"/>
    <property type="match status" value="1"/>
</dbReference>
<reference evidence="15 17" key="2">
    <citation type="submission" date="2018-06" db="EMBL/GenBank/DDBJ databases">
        <authorList>
            <consortium name="Pathogen Informatics"/>
            <person name="Doyle S."/>
        </authorList>
    </citation>
    <scope>NUCLEOTIDE SEQUENCE [LARGE SCALE GENOMIC DNA]</scope>
    <source>
        <strain evidence="15 17">NCTC12022</strain>
    </source>
</reference>